<reference evidence="12" key="1">
    <citation type="submission" date="2025-08" db="UniProtKB">
        <authorList>
            <consortium name="RefSeq"/>
        </authorList>
    </citation>
    <scope>IDENTIFICATION</scope>
    <source>
        <tissue evidence="12">Testes</tissue>
    </source>
</reference>
<dbReference type="InterPro" id="IPR000276">
    <property type="entry name" value="GPCR_Rhodpsn"/>
</dbReference>
<feature type="transmembrane region" description="Helical" evidence="9">
    <location>
        <begin position="144"/>
        <end position="165"/>
    </location>
</feature>
<protein>
    <submittedName>
        <fullName evidence="12">Adrenergic receptor-like protein isoform X1</fullName>
    </submittedName>
</protein>
<dbReference type="SMART" id="SM01381">
    <property type="entry name" value="7TM_GPCR_Srsx"/>
    <property type="match status" value="1"/>
</dbReference>
<dbReference type="PROSITE" id="PS50262">
    <property type="entry name" value="G_PROTEIN_RECEP_F1_2"/>
    <property type="match status" value="1"/>
</dbReference>
<evidence type="ECO:0000256" key="2">
    <source>
        <dbReference type="ARBA" id="ARBA00022475"/>
    </source>
</evidence>
<keyword evidence="5" id="KW-0297">G-protein coupled receptor</keyword>
<keyword evidence="4 9" id="KW-1133">Transmembrane helix</keyword>
<accession>A0ABM0MM46</accession>
<feature type="domain" description="G-protein coupled receptors family 1 profile" evidence="10">
    <location>
        <begin position="48"/>
        <end position="199"/>
    </location>
</feature>
<keyword evidence="8" id="KW-0807">Transducer</keyword>
<feature type="transmembrane region" description="Helical" evidence="9">
    <location>
        <begin position="31"/>
        <end position="57"/>
    </location>
</feature>
<gene>
    <name evidence="12" type="primary">LOC100329073</name>
</gene>
<dbReference type="Gene3D" id="1.20.1070.10">
    <property type="entry name" value="Rhodopsin 7-helix transmembrane proteins"/>
    <property type="match status" value="2"/>
</dbReference>
<proteinExistence type="predicted"/>
<dbReference type="PANTHER" id="PTHR24248:SF192">
    <property type="entry name" value="G-PROTEIN COUPLED RECEPTORS FAMILY 1 PROFILE DOMAIN-CONTAINING PROTEIN"/>
    <property type="match status" value="1"/>
</dbReference>
<dbReference type="SUPFAM" id="SSF81321">
    <property type="entry name" value="Family A G protein-coupled receptor-like"/>
    <property type="match status" value="1"/>
</dbReference>
<dbReference type="Proteomes" id="UP000694865">
    <property type="component" value="Unplaced"/>
</dbReference>
<dbReference type="InterPro" id="IPR017452">
    <property type="entry name" value="GPCR_Rhodpsn_7TM"/>
</dbReference>
<keyword evidence="7" id="KW-0675">Receptor</keyword>
<dbReference type="Pfam" id="PF00001">
    <property type="entry name" value="7tm_1"/>
    <property type="match status" value="1"/>
</dbReference>
<keyword evidence="11" id="KW-1185">Reference proteome</keyword>
<evidence type="ECO:0000256" key="6">
    <source>
        <dbReference type="ARBA" id="ARBA00023136"/>
    </source>
</evidence>
<feature type="transmembrane region" description="Helical" evidence="9">
    <location>
        <begin position="69"/>
        <end position="91"/>
    </location>
</feature>
<evidence type="ECO:0000256" key="1">
    <source>
        <dbReference type="ARBA" id="ARBA00004651"/>
    </source>
</evidence>
<comment type="subcellular location">
    <subcellularLocation>
        <location evidence="1">Cell membrane</location>
        <topology evidence="1">Multi-pass membrane protein</topology>
    </subcellularLocation>
</comment>
<evidence type="ECO:0000313" key="12">
    <source>
        <dbReference type="RefSeq" id="XP_006821087.1"/>
    </source>
</evidence>
<name>A0ABM0MM46_SACKO</name>
<keyword evidence="3 9" id="KW-0812">Transmembrane</keyword>
<evidence type="ECO:0000256" key="7">
    <source>
        <dbReference type="ARBA" id="ARBA00023170"/>
    </source>
</evidence>
<sequence>MGINVTNNITYMQIEDHHKCRTNILTYHQEYFVKLSILTILSIPVIFGNLLVILAIYQQQSLRTITNYFIASLAIVDEMIGINSVPVLVVFHNLGTVTETRICIFISIIMYHPFCTSILHLLAIDIDRYIAIIHPLHYHQWVTPFRAQVAIATIWLGGFTMFAVFMTELKAAITPCIVLGVLLVCWLPQLIMVSIHPLFPGSCDVIGQMVADTLIVINSGINPVIYAWRNRKFRQAFQKIIQKMKQC</sequence>
<evidence type="ECO:0000256" key="3">
    <source>
        <dbReference type="ARBA" id="ARBA00022692"/>
    </source>
</evidence>
<dbReference type="GeneID" id="100329073"/>
<evidence type="ECO:0000256" key="5">
    <source>
        <dbReference type="ARBA" id="ARBA00023040"/>
    </source>
</evidence>
<evidence type="ECO:0000256" key="9">
    <source>
        <dbReference type="SAM" id="Phobius"/>
    </source>
</evidence>
<keyword evidence="6 9" id="KW-0472">Membrane</keyword>
<evidence type="ECO:0000313" key="11">
    <source>
        <dbReference type="Proteomes" id="UP000694865"/>
    </source>
</evidence>
<evidence type="ECO:0000259" key="10">
    <source>
        <dbReference type="PROSITE" id="PS50262"/>
    </source>
</evidence>
<feature type="transmembrane region" description="Helical" evidence="9">
    <location>
        <begin position="177"/>
        <end position="199"/>
    </location>
</feature>
<evidence type="ECO:0000256" key="4">
    <source>
        <dbReference type="ARBA" id="ARBA00022989"/>
    </source>
</evidence>
<feature type="transmembrane region" description="Helical" evidence="9">
    <location>
        <begin position="103"/>
        <end position="124"/>
    </location>
</feature>
<evidence type="ECO:0000256" key="8">
    <source>
        <dbReference type="ARBA" id="ARBA00023224"/>
    </source>
</evidence>
<keyword evidence="2" id="KW-1003">Cell membrane</keyword>
<feature type="transmembrane region" description="Helical" evidence="9">
    <location>
        <begin position="205"/>
        <end position="228"/>
    </location>
</feature>
<dbReference type="PRINTS" id="PR00237">
    <property type="entry name" value="GPCRRHODOPSN"/>
</dbReference>
<organism evidence="11 12">
    <name type="scientific">Saccoglossus kowalevskii</name>
    <name type="common">Acorn worm</name>
    <dbReference type="NCBI Taxonomy" id="10224"/>
    <lineage>
        <taxon>Eukaryota</taxon>
        <taxon>Metazoa</taxon>
        <taxon>Hemichordata</taxon>
        <taxon>Enteropneusta</taxon>
        <taxon>Harrimaniidae</taxon>
        <taxon>Saccoglossus</taxon>
    </lineage>
</organism>
<dbReference type="RefSeq" id="XP_006821087.1">
    <property type="nucleotide sequence ID" value="XM_006821024.1"/>
</dbReference>
<dbReference type="PANTHER" id="PTHR24248">
    <property type="entry name" value="ADRENERGIC RECEPTOR-RELATED G-PROTEIN COUPLED RECEPTOR"/>
    <property type="match status" value="1"/>
</dbReference>